<gene>
    <name evidence="2" type="ORF">MBJ925_LOCUS4486</name>
</gene>
<organism evidence="2 3">
    <name type="scientific">Rotaria magnacalcarata</name>
    <dbReference type="NCBI Taxonomy" id="392030"/>
    <lineage>
        <taxon>Eukaryota</taxon>
        <taxon>Metazoa</taxon>
        <taxon>Spiralia</taxon>
        <taxon>Gnathifera</taxon>
        <taxon>Rotifera</taxon>
        <taxon>Eurotatoria</taxon>
        <taxon>Bdelloidea</taxon>
        <taxon>Philodinida</taxon>
        <taxon>Philodinidae</taxon>
        <taxon>Rotaria</taxon>
    </lineage>
</organism>
<reference evidence="2" key="1">
    <citation type="submission" date="2021-02" db="EMBL/GenBank/DDBJ databases">
        <authorList>
            <person name="Nowell W R."/>
        </authorList>
    </citation>
    <scope>NUCLEOTIDE SEQUENCE</scope>
</reference>
<evidence type="ECO:0000313" key="3">
    <source>
        <dbReference type="Proteomes" id="UP000663824"/>
    </source>
</evidence>
<name>A0A816LBY4_9BILA</name>
<evidence type="ECO:0000313" key="2">
    <source>
        <dbReference type="EMBL" id="CAF1932374.1"/>
    </source>
</evidence>
<protein>
    <submittedName>
        <fullName evidence="2">Uncharacterized protein</fullName>
    </submittedName>
</protein>
<dbReference type="EMBL" id="CAJNRE010000816">
    <property type="protein sequence ID" value="CAF1932374.1"/>
    <property type="molecule type" value="Genomic_DNA"/>
</dbReference>
<feature type="non-terminal residue" evidence="2">
    <location>
        <position position="40"/>
    </location>
</feature>
<feature type="compositionally biased region" description="Basic and acidic residues" evidence="1">
    <location>
        <begin position="7"/>
        <end position="33"/>
    </location>
</feature>
<dbReference type="Proteomes" id="UP000663824">
    <property type="component" value="Unassembled WGS sequence"/>
</dbReference>
<feature type="region of interest" description="Disordered" evidence="1">
    <location>
        <begin position="1"/>
        <end position="40"/>
    </location>
</feature>
<accession>A0A816LBY4</accession>
<sequence>MPLTAAERAKNYRDRLKQKTNKYNDSKRKDRERKARKRAS</sequence>
<comment type="caution">
    <text evidence="2">The sequence shown here is derived from an EMBL/GenBank/DDBJ whole genome shotgun (WGS) entry which is preliminary data.</text>
</comment>
<evidence type="ECO:0000256" key="1">
    <source>
        <dbReference type="SAM" id="MobiDB-lite"/>
    </source>
</evidence>
<proteinExistence type="predicted"/>
<dbReference type="AlphaFoldDB" id="A0A816LBY4"/>